<keyword evidence="3" id="KW-0804">Transcription</keyword>
<name>A0ABX5VN93_9MICO</name>
<evidence type="ECO:0000256" key="4">
    <source>
        <dbReference type="SAM" id="MobiDB-lite"/>
    </source>
</evidence>
<dbReference type="SUPFAM" id="SSF46894">
    <property type="entry name" value="C-terminal effector domain of the bipartite response regulators"/>
    <property type="match status" value="1"/>
</dbReference>
<dbReference type="InterPro" id="IPR036388">
    <property type="entry name" value="WH-like_DNA-bd_sf"/>
</dbReference>
<keyword evidence="1" id="KW-0805">Transcription regulation</keyword>
<proteinExistence type="predicted"/>
<reference evidence="6 7" key="1">
    <citation type="submission" date="2019-05" db="EMBL/GenBank/DDBJ databases">
        <title>Georgenia *** sp. nov., and Georgenia *** sp. nov., isolated from the intestinal contents of plateau pika (Ochotona curzoniae) in the Qinghai-Tibet plateau of China.</title>
        <authorList>
            <person name="Tian Z."/>
        </authorList>
    </citation>
    <scope>NUCLEOTIDE SEQUENCE [LARGE SCALE GENOMIC DNA]</scope>
    <source>
        <strain evidence="6 7">Z294</strain>
    </source>
</reference>
<keyword evidence="7" id="KW-1185">Reference proteome</keyword>
<dbReference type="InterPro" id="IPR016032">
    <property type="entry name" value="Sig_transdc_resp-reg_C-effctor"/>
</dbReference>
<evidence type="ECO:0000256" key="1">
    <source>
        <dbReference type="ARBA" id="ARBA00023015"/>
    </source>
</evidence>
<dbReference type="EMBL" id="CP040899">
    <property type="protein sequence ID" value="QDB79984.1"/>
    <property type="molecule type" value="Genomic_DNA"/>
</dbReference>
<evidence type="ECO:0000256" key="2">
    <source>
        <dbReference type="ARBA" id="ARBA00023125"/>
    </source>
</evidence>
<evidence type="ECO:0000313" key="6">
    <source>
        <dbReference type="EMBL" id="QDB79984.1"/>
    </source>
</evidence>
<organism evidence="6 7">
    <name type="scientific">Georgenia wutianyii</name>
    <dbReference type="NCBI Taxonomy" id="2585135"/>
    <lineage>
        <taxon>Bacteria</taxon>
        <taxon>Bacillati</taxon>
        <taxon>Actinomycetota</taxon>
        <taxon>Actinomycetes</taxon>
        <taxon>Micrococcales</taxon>
        <taxon>Bogoriellaceae</taxon>
        <taxon>Georgenia</taxon>
    </lineage>
</organism>
<dbReference type="PANTHER" id="PTHR44688">
    <property type="entry name" value="DNA-BINDING TRANSCRIPTIONAL ACTIVATOR DEVR_DOSR"/>
    <property type="match status" value="1"/>
</dbReference>
<dbReference type="PROSITE" id="PS50043">
    <property type="entry name" value="HTH_LUXR_2"/>
    <property type="match status" value="1"/>
</dbReference>
<dbReference type="SMART" id="SM00421">
    <property type="entry name" value="HTH_LUXR"/>
    <property type="match status" value="1"/>
</dbReference>
<feature type="domain" description="HTH luxR-type" evidence="5">
    <location>
        <begin position="792"/>
        <end position="857"/>
    </location>
</feature>
<keyword evidence="2" id="KW-0238">DNA-binding</keyword>
<protein>
    <recommendedName>
        <fullName evidence="5">HTH luxR-type domain-containing protein</fullName>
    </recommendedName>
</protein>
<dbReference type="PANTHER" id="PTHR44688:SF16">
    <property type="entry name" value="DNA-BINDING TRANSCRIPTIONAL ACTIVATOR DEVR_DOSR"/>
    <property type="match status" value="1"/>
</dbReference>
<evidence type="ECO:0000259" key="5">
    <source>
        <dbReference type="PROSITE" id="PS50043"/>
    </source>
</evidence>
<feature type="region of interest" description="Disordered" evidence="4">
    <location>
        <begin position="319"/>
        <end position="341"/>
    </location>
</feature>
<accession>A0ABX5VN93</accession>
<dbReference type="CDD" id="cd06170">
    <property type="entry name" value="LuxR_C_like"/>
    <property type="match status" value="1"/>
</dbReference>
<dbReference type="InterPro" id="IPR000792">
    <property type="entry name" value="Tscrpt_reg_LuxR_C"/>
</dbReference>
<dbReference type="Gene3D" id="1.10.10.10">
    <property type="entry name" value="Winged helix-like DNA-binding domain superfamily/Winged helix DNA-binding domain"/>
    <property type="match status" value="1"/>
</dbReference>
<dbReference type="InterPro" id="IPR027417">
    <property type="entry name" value="P-loop_NTPase"/>
</dbReference>
<dbReference type="SUPFAM" id="SSF52540">
    <property type="entry name" value="P-loop containing nucleoside triphosphate hydrolases"/>
    <property type="match status" value="1"/>
</dbReference>
<dbReference type="RefSeq" id="WP_139948881.1">
    <property type="nucleotide sequence ID" value="NZ_CP040899.1"/>
</dbReference>
<sequence>MVSDGARSGLVRTARDAVLEGTCVWLIGLPGAGRSYTLDRVGDALRSRDWDVVVLREHGLADGARPLQSLVLSGLAPGATSLNSAVEALEQRFADERSVLLVDGAHAVDEVSAAVIGAVLGRRQVPIVAGAPPPWPDAARSEELLDGRQATTLWLPALPFEEIYELAQSLLRGEVEAGVAGRVYSLSGGMPGFARSIVTEARRAGHLVLEGGRWTARRDLWTPALKTSVERLLRDLGDEGVVPLRVLAALGPTDVETAQEVLSWDTLVRLDDHGLLRFVEEEGRTVVVLYPPLLGEHLRQTGHGARGMRAVEIVSAALGRPPAEGQQPTTLAPPRRWSSSPESASVLGRVLRDHATTRVLACRDAWERTPSVRAVVDYLDALVVRGAPHDQVEAVLAAAHSETLVSSSPSAGLLVAWEATYRASAAGDLEAAQILLASARSARPQDAELFVAVSDHIRLTLGGPPLPGGAVPLAPAPGLEEESMAAYVGDVARLVAGERLLAEGRAVEAMDLMATVHVSSPVPDYAALMPLATLCAGQIDTATNSALRLLEEAQGALDELRIEFSGYVAALGLYLQGRLTTLRDHLSAVFAINAASPLRPQSHAGLLTVGAVLALADGNLLSARSMTRQAQATGVLAAYAPACRPAVAAAAVDVADGMSVDELAWAWDGIVRLADDGHVLAALCDGAWLLGDHPDRDRARDLAARIQGVQGPLLHGLHGYVSALGEGSVEELLAAADELLGCRAVLPAARSWQSAVRLLLETGHYRQASVELARLREVVLAEGEELSRALRNLEPGAQLTEREREVARLAAAGESNREIARRLSITERTVENHVYRIFRKLAIGSREELRTALQHVG</sequence>
<evidence type="ECO:0000256" key="3">
    <source>
        <dbReference type="ARBA" id="ARBA00023163"/>
    </source>
</evidence>
<evidence type="ECO:0000313" key="7">
    <source>
        <dbReference type="Proteomes" id="UP000313948"/>
    </source>
</evidence>
<dbReference type="PROSITE" id="PS00622">
    <property type="entry name" value="HTH_LUXR_1"/>
    <property type="match status" value="1"/>
</dbReference>
<gene>
    <name evidence="6" type="ORF">FE251_11795</name>
</gene>
<dbReference type="Pfam" id="PF00196">
    <property type="entry name" value="GerE"/>
    <property type="match status" value="1"/>
</dbReference>
<dbReference type="PRINTS" id="PR00038">
    <property type="entry name" value="HTHLUXR"/>
</dbReference>
<dbReference type="Proteomes" id="UP000313948">
    <property type="component" value="Chromosome"/>
</dbReference>